<dbReference type="Gramene" id="AET6Gv20875800.6">
    <property type="protein sequence ID" value="AET6Gv20875800.6"/>
    <property type="gene ID" value="AET6Gv20875800"/>
</dbReference>
<keyword evidence="3" id="KW-1185">Reference proteome</keyword>
<accession>A0A453PVS6</accession>
<feature type="compositionally biased region" description="Basic and acidic residues" evidence="1">
    <location>
        <begin position="1"/>
        <end position="12"/>
    </location>
</feature>
<feature type="compositionally biased region" description="Low complexity" evidence="1">
    <location>
        <begin position="35"/>
        <end position="48"/>
    </location>
</feature>
<reference evidence="2" key="4">
    <citation type="submission" date="2019-03" db="UniProtKB">
        <authorList>
            <consortium name="EnsemblPlants"/>
        </authorList>
    </citation>
    <scope>IDENTIFICATION</scope>
</reference>
<evidence type="ECO:0000313" key="2">
    <source>
        <dbReference type="EnsemblPlants" id="AET6Gv20875800.6"/>
    </source>
</evidence>
<dbReference type="Proteomes" id="UP000015105">
    <property type="component" value="Chromosome 6D"/>
</dbReference>
<proteinExistence type="predicted"/>
<reference evidence="2" key="3">
    <citation type="journal article" date="2017" name="Nature">
        <title>Genome sequence of the progenitor of the wheat D genome Aegilops tauschii.</title>
        <authorList>
            <person name="Luo M.C."/>
            <person name="Gu Y.Q."/>
            <person name="Puiu D."/>
            <person name="Wang H."/>
            <person name="Twardziok S.O."/>
            <person name="Deal K.R."/>
            <person name="Huo N."/>
            <person name="Zhu T."/>
            <person name="Wang L."/>
            <person name="Wang Y."/>
            <person name="McGuire P.E."/>
            <person name="Liu S."/>
            <person name="Long H."/>
            <person name="Ramasamy R.K."/>
            <person name="Rodriguez J.C."/>
            <person name="Van S.L."/>
            <person name="Yuan L."/>
            <person name="Wang Z."/>
            <person name="Xia Z."/>
            <person name="Xiao L."/>
            <person name="Anderson O.D."/>
            <person name="Ouyang S."/>
            <person name="Liang Y."/>
            <person name="Zimin A.V."/>
            <person name="Pertea G."/>
            <person name="Qi P."/>
            <person name="Bennetzen J.L."/>
            <person name="Dai X."/>
            <person name="Dawson M.W."/>
            <person name="Muller H.G."/>
            <person name="Kugler K."/>
            <person name="Rivarola-Duarte L."/>
            <person name="Spannagl M."/>
            <person name="Mayer K.F.X."/>
            <person name="Lu F.H."/>
            <person name="Bevan M.W."/>
            <person name="Leroy P."/>
            <person name="Li P."/>
            <person name="You F.M."/>
            <person name="Sun Q."/>
            <person name="Liu Z."/>
            <person name="Lyons E."/>
            <person name="Wicker T."/>
            <person name="Salzberg S.L."/>
            <person name="Devos K.M."/>
            <person name="Dvorak J."/>
        </authorList>
    </citation>
    <scope>NUCLEOTIDE SEQUENCE [LARGE SCALE GENOMIC DNA]</scope>
    <source>
        <strain evidence="2">cv. AL8/78</strain>
    </source>
</reference>
<evidence type="ECO:0000256" key="1">
    <source>
        <dbReference type="SAM" id="MobiDB-lite"/>
    </source>
</evidence>
<protein>
    <submittedName>
        <fullName evidence="2">Uncharacterized protein</fullName>
    </submittedName>
</protein>
<feature type="region of interest" description="Disordered" evidence="1">
    <location>
        <begin position="1"/>
        <end position="56"/>
    </location>
</feature>
<reference evidence="3" key="1">
    <citation type="journal article" date="2014" name="Science">
        <title>Ancient hybridizations among the ancestral genomes of bread wheat.</title>
        <authorList>
            <consortium name="International Wheat Genome Sequencing Consortium,"/>
            <person name="Marcussen T."/>
            <person name="Sandve S.R."/>
            <person name="Heier L."/>
            <person name="Spannagl M."/>
            <person name="Pfeifer M."/>
            <person name="Jakobsen K.S."/>
            <person name="Wulff B.B."/>
            <person name="Steuernagel B."/>
            <person name="Mayer K.F."/>
            <person name="Olsen O.A."/>
        </authorList>
    </citation>
    <scope>NUCLEOTIDE SEQUENCE [LARGE SCALE GENOMIC DNA]</scope>
    <source>
        <strain evidence="3">cv. AL8/78</strain>
    </source>
</reference>
<name>A0A453PVS6_AEGTS</name>
<organism evidence="2 3">
    <name type="scientific">Aegilops tauschii subsp. strangulata</name>
    <name type="common">Goatgrass</name>
    <dbReference type="NCBI Taxonomy" id="200361"/>
    <lineage>
        <taxon>Eukaryota</taxon>
        <taxon>Viridiplantae</taxon>
        <taxon>Streptophyta</taxon>
        <taxon>Embryophyta</taxon>
        <taxon>Tracheophyta</taxon>
        <taxon>Spermatophyta</taxon>
        <taxon>Magnoliopsida</taxon>
        <taxon>Liliopsida</taxon>
        <taxon>Poales</taxon>
        <taxon>Poaceae</taxon>
        <taxon>BOP clade</taxon>
        <taxon>Pooideae</taxon>
        <taxon>Triticodae</taxon>
        <taxon>Triticeae</taxon>
        <taxon>Triticinae</taxon>
        <taxon>Aegilops</taxon>
    </lineage>
</organism>
<dbReference type="EnsemblPlants" id="AET6Gv20875800.6">
    <property type="protein sequence ID" value="AET6Gv20875800.6"/>
    <property type="gene ID" value="AET6Gv20875800"/>
</dbReference>
<reference evidence="2" key="5">
    <citation type="journal article" date="2021" name="G3 (Bethesda)">
        <title>Aegilops tauschii genome assembly Aet v5.0 features greater sequence contiguity and improved annotation.</title>
        <authorList>
            <person name="Wang L."/>
            <person name="Zhu T."/>
            <person name="Rodriguez J.C."/>
            <person name="Deal K.R."/>
            <person name="Dubcovsky J."/>
            <person name="McGuire P.E."/>
            <person name="Lux T."/>
            <person name="Spannagl M."/>
            <person name="Mayer K.F.X."/>
            <person name="Baldrich P."/>
            <person name="Meyers B.C."/>
            <person name="Huo N."/>
            <person name="Gu Y.Q."/>
            <person name="Zhou H."/>
            <person name="Devos K.M."/>
            <person name="Bennetzen J.L."/>
            <person name="Unver T."/>
            <person name="Budak H."/>
            <person name="Gulick P.J."/>
            <person name="Galiba G."/>
            <person name="Kalapos B."/>
            <person name="Nelson D.R."/>
            <person name="Li P."/>
            <person name="You F.M."/>
            <person name="Luo M.C."/>
            <person name="Dvorak J."/>
        </authorList>
    </citation>
    <scope>NUCLEOTIDE SEQUENCE [LARGE SCALE GENOMIC DNA]</scope>
    <source>
        <strain evidence="2">cv. AL8/78</strain>
    </source>
</reference>
<dbReference type="AlphaFoldDB" id="A0A453PVS6"/>
<sequence length="150" mass="15343">PEKNQERGEETKQANLGLSPRISSDLAADSPNPMPRASGSAGRPAAAATSGKNGANPGFLGLMGVYYRRDGAPVLSGGLRGARGGCSDAMRLLDCGGVPVLWPGDSDLDALACARLMGACGFGLGAEPRSDAGVAPIGQFWCLEWRDILG</sequence>
<reference evidence="3" key="2">
    <citation type="journal article" date="2017" name="Nat. Plants">
        <title>The Aegilops tauschii genome reveals multiple impacts of transposons.</title>
        <authorList>
            <person name="Zhao G."/>
            <person name="Zou C."/>
            <person name="Li K."/>
            <person name="Wang K."/>
            <person name="Li T."/>
            <person name="Gao L."/>
            <person name="Zhang X."/>
            <person name="Wang H."/>
            <person name="Yang Z."/>
            <person name="Liu X."/>
            <person name="Jiang W."/>
            <person name="Mao L."/>
            <person name="Kong X."/>
            <person name="Jiao Y."/>
            <person name="Jia J."/>
        </authorList>
    </citation>
    <scope>NUCLEOTIDE SEQUENCE [LARGE SCALE GENOMIC DNA]</scope>
    <source>
        <strain evidence="3">cv. AL8/78</strain>
    </source>
</reference>
<evidence type="ECO:0000313" key="3">
    <source>
        <dbReference type="Proteomes" id="UP000015105"/>
    </source>
</evidence>